<evidence type="ECO:0000313" key="7">
    <source>
        <dbReference type="EMBL" id="CAH1264710.1"/>
    </source>
</evidence>
<gene>
    <name evidence="7" type="primary">C9orf64</name>
    <name evidence="7" type="ORF">BLAG_LOCUS18976</name>
</gene>
<protein>
    <recommendedName>
        <fullName evidence="3 6">Queuosine 5'-phosphate N-glycosylase/hydrolase</fullName>
        <ecNumber evidence="6">3.2.2.-</ecNumber>
    </recommendedName>
    <alternativeName>
        <fullName evidence="4 6">Queuosine-nucleotide N-glycosylase/hydrolase</fullName>
    </alternativeName>
</protein>
<keyword evidence="8" id="KW-1185">Reference proteome</keyword>
<accession>A0A8J9ZWN6</accession>
<reference evidence="7" key="1">
    <citation type="submission" date="2022-01" db="EMBL/GenBank/DDBJ databases">
        <authorList>
            <person name="Braso-Vives M."/>
        </authorList>
    </citation>
    <scope>NUCLEOTIDE SEQUENCE</scope>
</reference>
<organism evidence="7 8">
    <name type="scientific">Branchiostoma lanceolatum</name>
    <name type="common">Common lancelet</name>
    <name type="synonym">Amphioxus lanceolatum</name>
    <dbReference type="NCBI Taxonomy" id="7740"/>
    <lineage>
        <taxon>Eukaryota</taxon>
        <taxon>Metazoa</taxon>
        <taxon>Chordata</taxon>
        <taxon>Cephalochordata</taxon>
        <taxon>Leptocardii</taxon>
        <taxon>Amphioxiformes</taxon>
        <taxon>Branchiostomatidae</taxon>
        <taxon>Branchiostoma</taxon>
    </lineage>
</organism>
<dbReference type="EC" id="3.2.2.-" evidence="6"/>
<dbReference type="EMBL" id="OV696690">
    <property type="protein sequence ID" value="CAH1264710.1"/>
    <property type="molecule type" value="Genomic_DNA"/>
</dbReference>
<evidence type="ECO:0000256" key="6">
    <source>
        <dbReference type="RuleBase" id="RU365002"/>
    </source>
</evidence>
<proteinExistence type="inferred from homology"/>
<comment type="catalytic activity">
    <reaction evidence="5 6">
        <text>queuosine 5'-phosphate + H2O = queuine + D-ribose 5-phosphate</text>
        <dbReference type="Rhea" id="RHEA:75387"/>
        <dbReference type="ChEBI" id="CHEBI:15377"/>
        <dbReference type="ChEBI" id="CHEBI:17433"/>
        <dbReference type="ChEBI" id="CHEBI:78346"/>
        <dbReference type="ChEBI" id="CHEBI:194371"/>
    </reaction>
    <physiologicalReaction direction="left-to-right" evidence="5 6">
        <dbReference type="Rhea" id="RHEA:75388"/>
    </physiologicalReaction>
</comment>
<dbReference type="Pfam" id="PF10343">
    <property type="entry name" value="Q_salvage"/>
    <property type="match status" value="1"/>
</dbReference>
<evidence type="ECO:0000256" key="1">
    <source>
        <dbReference type="ARBA" id="ARBA00022801"/>
    </source>
</evidence>
<dbReference type="AlphaFoldDB" id="A0A8J9ZWN6"/>
<evidence type="ECO:0000256" key="5">
    <source>
        <dbReference type="ARBA" id="ARBA00048204"/>
    </source>
</evidence>
<keyword evidence="1 6" id="KW-0378">Hydrolase</keyword>
<comment type="similarity">
    <text evidence="2 6">Belongs to the QNG1 protein family.</text>
</comment>
<name>A0A8J9ZWN6_BRALA</name>
<comment type="function">
    <text evidence="6">Catalyzes the hydrolysis of queuosine 5'-phosphate, releasing the nucleobase queuine (q). Is required for salvage of queuine from exogenous queuosine (Q) that is imported and then converted to queuosine 5'-phosphate intracellularly.</text>
</comment>
<dbReference type="GO" id="GO:0006400">
    <property type="term" value="P:tRNA modification"/>
    <property type="evidence" value="ECO:0007669"/>
    <property type="project" value="TreeGrafter"/>
</dbReference>
<dbReference type="PANTHER" id="PTHR21314">
    <property type="entry name" value="QUEUOSINE 5'-PHOSPHATE N-GLYCOSYLASE_HYDROLASE-RELATED"/>
    <property type="match status" value="1"/>
</dbReference>
<evidence type="ECO:0000256" key="4">
    <source>
        <dbReference type="ARBA" id="ARBA00035393"/>
    </source>
</evidence>
<evidence type="ECO:0000313" key="8">
    <source>
        <dbReference type="Proteomes" id="UP000838412"/>
    </source>
</evidence>
<dbReference type="OrthoDB" id="416777at2759"/>
<dbReference type="PANTHER" id="PTHR21314:SF0">
    <property type="entry name" value="QUEUOSINE 5'-PHOSPHATE N-GLYCOSYLASE_HYDROLASE"/>
    <property type="match status" value="1"/>
</dbReference>
<dbReference type="GO" id="GO:0016787">
    <property type="term" value="F:hydrolase activity"/>
    <property type="evidence" value="ECO:0007669"/>
    <property type="project" value="UniProtKB-KW"/>
</dbReference>
<evidence type="ECO:0000256" key="2">
    <source>
        <dbReference type="ARBA" id="ARBA00035119"/>
    </source>
</evidence>
<dbReference type="Proteomes" id="UP000838412">
    <property type="component" value="Chromosome 5"/>
</dbReference>
<evidence type="ECO:0000256" key="3">
    <source>
        <dbReference type="ARBA" id="ARBA00035306"/>
    </source>
</evidence>
<dbReference type="InterPro" id="IPR019438">
    <property type="entry name" value="Q_salvage"/>
</dbReference>
<sequence>MSAEALPPLESGEFIAENSQDVKVVQAGVKKAADVIFESLRKGEFSVELWKGAGATDGHELNPKVMDEKAVDWIFLVDTLNFSFWSESEDKKYEVRHKGQTYTGYWSLCAAVNRAMEEGIPITNPGYYAGMTEKELAYLLRSDSEVEMPLLQERVNNLQEAGKVLKEKFDGSFVNCIKKCGGSAQKLLSLVVSNFSSYRDEAMYKDKTVAIYKRAQILIADIWSCFEGQGYGSFDDISSITMFADYRIPQALLFFGALEYSQPLLDKINNNHMFTSGEREEVEIRGCSIWAVKVSTGQSAKFNIQMKTQTTARQFIETVLFKRQTHFCILVLTIHMVECVFNNPNGCISPARTIEYDTI</sequence>